<dbReference type="GO" id="GO:0048268">
    <property type="term" value="P:clathrin coat assembly"/>
    <property type="evidence" value="ECO:0007669"/>
    <property type="project" value="InterPro"/>
</dbReference>
<dbReference type="GO" id="GO:0030136">
    <property type="term" value="C:clathrin-coated vesicle"/>
    <property type="evidence" value="ECO:0007669"/>
    <property type="project" value="InterPro"/>
</dbReference>
<dbReference type="GO" id="GO:0030276">
    <property type="term" value="F:clathrin binding"/>
    <property type="evidence" value="ECO:0007669"/>
    <property type="project" value="InterPro"/>
</dbReference>
<proteinExistence type="predicted"/>
<comment type="caution">
    <text evidence="2">The sequence shown here is derived from an EMBL/GenBank/DDBJ whole genome shotgun (WGS) entry which is preliminary data.</text>
</comment>
<accession>A0A7J6FDH6</accession>
<gene>
    <name evidence="2" type="ORF">G4B88_000994</name>
</gene>
<evidence type="ECO:0000313" key="2">
    <source>
        <dbReference type="EMBL" id="KAF4368737.1"/>
    </source>
</evidence>
<dbReference type="Pfam" id="PF07651">
    <property type="entry name" value="ANTH"/>
    <property type="match status" value="1"/>
</dbReference>
<evidence type="ECO:0000259" key="1">
    <source>
        <dbReference type="Pfam" id="PF07651"/>
    </source>
</evidence>
<name>A0A7J6FDH6_CANSA</name>
<dbReference type="EMBL" id="JAATIQ010000229">
    <property type="protein sequence ID" value="KAF4368737.1"/>
    <property type="molecule type" value="Genomic_DNA"/>
</dbReference>
<dbReference type="AlphaFoldDB" id="A0A7J6FDH6"/>
<dbReference type="InterPro" id="IPR014712">
    <property type="entry name" value="ANTH_dom_sf"/>
</dbReference>
<dbReference type="InterPro" id="IPR011417">
    <property type="entry name" value="ANTH_dom"/>
</dbReference>
<feature type="domain" description="AP180 N-terminal homology (ANTH)" evidence="1">
    <location>
        <begin position="1"/>
        <end position="38"/>
    </location>
</feature>
<evidence type="ECO:0000313" key="3">
    <source>
        <dbReference type="Proteomes" id="UP000583929"/>
    </source>
</evidence>
<dbReference type="Proteomes" id="UP000583929">
    <property type="component" value="Unassembled WGS sequence"/>
</dbReference>
<dbReference type="SUPFAM" id="SSF89009">
    <property type="entry name" value="GAT-like domain"/>
    <property type="match status" value="1"/>
</dbReference>
<dbReference type="GO" id="GO:0005545">
    <property type="term" value="F:1-phosphatidylinositol binding"/>
    <property type="evidence" value="ECO:0007669"/>
    <property type="project" value="InterPro"/>
</dbReference>
<sequence length="82" mass="9647">MHPVVRESFQLYPDVCEVLVVLLDKSFDMEYPDCVNGFQQHSTPHREVLAHSKKEEKSQYLYFLKGNDARVMKVLTNNMLMK</sequence>
<keyword evidence="3" id="KW-1185">Reference proteome</keyword>
<reference evidence="2 3" key="1">
    <citation type="journal article" date="2020" name="bioRxiv">
        <title>Sequence and annotation of 42 cannabis genomes reveals extensive copy number variation in cannabinoid synthesis and pathogen resistance genes.</title>
        <authorList>
            <person name="Mckernan K.J."/>
            <person name="Helbert Y."/>
            <person name="Kane L.T."/>
            <person name="Ebling H."/>
            <person name="Zhang L."/>
            <person name="Liu B."/>
            <person name="Eaton Z."/>
            <person name="Mclaughlin S."/>
            <person name="Kingan S."/>
            <person name="Baybayan P."/>
            <person name="Concepcion G."/>
            <person name="Jordan M."/>
            <person name="Riva A."/>
            <person name="Barbazuk W."/>
            <person name="Harkins T."/>
        </authorList>
    </citation>
    <scope>NUCLEOTIDE SEQUENCE [LARGE SCALE GENOMIC DNA]</scope>
    <source>
        <strain evidence="3">cv. Jamaican Lion 4</strain>
        <tissue evidence="2">Leaf</tissue>
    </source>
</reference>
<organism evidence="2 3">
    <name type="scientific">Cannabis sativa</name>
    <name type="common">Hemp</name>
    <name type="synonym">Marijuana</name>
    <dbReference type="NCBI Taxonomy" id="3483"/>
    <lineage>
        <taxon>Eukaryota</taxon>
        <taxon>Viridiplantae</taxon>
        <taxon>Streptophyta</taxon>
        <taxon>Embryophyta</taxon>
        <taxon>Tracheophyta</taxon>
        <taxon>Spermatophyta</taxon>
        <taxon>Magnoliopsida</taxon>
        <taxon>eudicotyledons</taxon>
        <taxon>Gunneridae</taxon>
        <taxon>Pentapetalae</taxon>
        <taxon>rosids</taxon>
        <taxon>fabids</taxon>
        <taxon>Rosales</taxon>
        <taxon>Cannabaceae</taxon>
        <taxon>Cannabis</taxon>
    </lineage>
</organism>
<protein>
    <recommendedName>
        <fullName evidence="1">AP180 N-terminal homology (ANTH) domain-containing protein</fullName>
    </recommendedName>
</protein>
<dbReference type="Gene3D" id="1.20.58.150">
    <property type="entry name" value="ANTH domain"/>
    <property type="match status" value="1"/>
</dbReference>